<feature type="compositionally biased region" description="Polar residues" evidence="1">
    <location>
        <begin position="80"/>
        <end position="90"/>
    </location>
</feature>
<feature type="region of interest" description="Disordered" evidence="1">
    <location>
        <begin position="1"/>
        <end position="123"/>
    </location>
</feature>
<feature type="compositionally biased region" description="Basic and acidic residues" evidence="1">
    <location>
        <begin position="100"/>
        <end position="123"/>
    </location>
</feature>
<proteinExistence type="predicted"/>
<keyword evidence="3" id="KW-1185">Reference proteome</keyword>
<gene>
    <name evidence="2" type="ORF">LTR16_003632</name>
</gene>
<name>A0ABR0LXS0_9PEZI</name>
<dbReference type="EMBL" id="JAVRRA010008607">
    <property type="protein sequence ID" value="KAK5256274.1"/>
    <property type="molecule type" value="Genomic_DNA"/>
</dbReference>
<evidence type="ECO:0000256" key="1">
    <source>
        <dbReference type="SAM" id="MobiDB-lite"/>
    </source>
</evidence>
<reference evidence="2 3" key="1">
    <citation type="submission" date="2023-08" db="EMBL/GenBank/DDBJ databases">
        <title>Black Yeasts Isolated from many extreme environments.</title>
        <authorList>
            <person name="Coleine C."/>
            <person name="Stajich J.E."/>
            <person name="Selbmann L."/>
        </authorList>
    </citation>
    <scope>NUCLEOTIDE SEQUENCE [LARGE SCALE GENOMIC DNA]</scope>
    <source>
        <strain evidence="2 3">CCFEE 536</strain>
    </source>
</reference>
<dbReference type="Proteomes" id="UP001357485">
    <property type="component" value="Unassembled WGS sequence"/>
</dbReference>
<protein>
    <recommendedName>
        <fullName evidence="4">CCHC-type domain-containing protein</fullName>
    </recommendedName>
</protein>
<feature type="non-terminal residue" evidence="2">
    <location>
        <position position="1"/>
    </location>
</feature>
<feature type="compositionally biased region" description="Basic residues" evidence="1">
    <location>
        <begin position="161"/>
        <end position="173"/>
    </location>
</feature>
<feature type="region of interest" description="Disordered" evidence="1">
    <location>
        <begin position="138"/>
        <end position="173"/>
    </location>
</feature>
<evidence type="ECO:0008006" key="4">
    <source>
        <dbReference type="Google" id="ProtNLM"/>
    </source>
</evidence>
<evidence type="ECO:0000313" key="3">
    <source>
        <dbReference type="Proteomes" id="UP001357485"/>
    </source>
</evidence>
<comment type="caution">
    <text evidence="2">The sequence shown here is derived from an EMBL/GenBank/DDBJ whole genome shotgun (WGS) entry which is preliminary data.</text>
</comment>
<evidence type="ECO:0000313" key="2">
    <source>
        <dbReference type="EMBL" id="KAK5256274.1"/>
    </source>
</evidence>
<accession>A0ABR0LXS0</accession>
<sequence length="173" mass="18507">LTRKGKRRATTEAPATTRRPYGDDESGAPAPTEDIDVDGPAAATGLGSDAEDDDHEAEMEVDPPVETVMPPGSTDAPGTGTVTTIPSTPIANWAEEKEDEVTKMREKRANKVAKEEARRASKAERIAKANMARLAGGLPPAPCASCGNPDHWAQDCDRPGRRPRRATTRRPID</sequence>
<organism evidence="2 3">
    <name type="scientific">Cryomyces antarcticus</name>
    <dbReference type="NCBI Taxonomy" id="329879"/>
    <lineage>
        <taxon>Eukaryota</taxon>
        <taxon>Fungi</taxon>
        <taxon>Dikarya</taxon>
        <taxon>Ascomycota</taxon>
        <taxon>Pezizomycotina</taxon>
        <taxon>Dothideomycetes</taxon>
        <taxon>Dothideomycetes incertae sedis</taxon>
        <taxon>Cryomyces</taxon>
    </lineage>
</organism>
<feature type="compositionally biased region" description="Acidic residues" evidence="1">
    <location>
        <begin position="49"/>
        <end position="63"/>
    </location>
</feature>